<dbReference type="OrthoDB" id="3172906at2759"/>
<name>A0A5C3QZ84_9AGAR</name>
<feature type="compositionally biased region" description="Low complexity" evidence="1">
    <location>
        <begin position="12"/>
        <end position="32"/>
    </location>
</feature>
<protein>
    <recommendedName>
        <fullName evidence="2">DUF6699 domain-containing protein</fullName>
    </recommendedName>
</protein>
<dbReference type="Proteomes" id="UP000305067">
    <property type="component" value="Unassembled WGS sequence"/>
</dbReference>
<proteinExistence type="predicted"/>
<evidence type="ECO:0000259" key="2">
    <source>
        <dbReference type="Pfam" id="PF20415"/>
    </source>
</evidence>
<evidence type="ECO:0000313" key="3">
    <source>
        <dbReference type="EMBL" id="TFL03694.1"/>
    </source>
</evidence>
<gene>
    <name evidence="3" type="ORF">BDV98DRAFT_396903</name>
</gene>
<evidence type="ECO:0000256" key="1">
    <source>
        <dbReference type="SAM" id="MobiDB-lite"/>
    </source>
</evidence>
<keyword evidence="4" id="KW-1185">Reference proteome</keyword>
<organism evidence="3 4">
    <name type="scientific">Pterulicium gracile</name>
    <dbReference type="NCBI Taxonomy" id="1884261"/>
    <lineage>
        <taxon>Eukaryota</taxon>
        <taxon>Fungi</taxon>
        <taxon>Dikarya</taxon>
        <taxon>Basidiomycota</taxon>
        <taxon>Agaricomycotina</taxon>
        <taxon>Agaricomycetes</taxon>
        <taxon>Agaricomycetidae</taxon>
        <taxon>Agaricales</taxon>
        <taxon>Pleurotineae</taxon>
        <taxon>Pterulaceae</taxon>
        <taxon>Pterulicium</taxon>
    </lineage>
</organism>
<accession>A0A5C3QZ84</accession>
<dbReference type="InterPro" id="IPR046522">
    <property type="entry name" value="DUF6699"/>
</dbReference>
<dbReference type="AlphaFoldDB" id="A0A5C3QZ84"/>
<feature type="region of interest" description="Disordered" evidence="1">
    <location>
        <begin position="1"/>
        <end position="32"/>
    </location>
</feature>
<dbReference type="Pfam" id="PF20415">
    <property type="entry name" value="DUF6699"/>
    <property type="match status" value="1"/>
</dbReference>
<reference evidence="3 4" key="1">
    <citation type="journal article" date="2019" name="Nat. Ecol. Evol.">
        <title>Megaphylogeny resolves global patterns of mushroom evolution.</title>
        <authorList>
            <person name="Varga T."/>
            <person name="Krizsan K."/>
            <person name="Foldi C."/>
            <person name="Dima B."/>
            <person name="Sanchez-Garcia M."/>
            <person name="Sanchez-Ramirez S."/>
            <person name="Szollosi G.J."/>
            <person name="Szarkandi J.G."/>
            <person name="Papp V."/>
            <person name="Albert L."/>
            <person name="Andreopoulos W."/>
            <person name="Angelini C."/>
            <person name="Antonin V."/>
            <person name="Barry K.W."/>
            <person name="Bougher N.L."/>
            <person name="Buchanan P."/>
            <person name="Buyck B."/>
            <person name="Bense V."/>
            <person name="Catcheside P."/>
            <person name="Chovatia M."/>
            <person name="Cooper J."/>
            <person name="Damon W."/>
            <person name="Desjardin D."/>
            <person name="Finy P."/>
            <person name="Geml J."/>
            <person name="Haridas S."/>
            <person name="Hughes K."/>
            <person name="Justo A."/>
            <person name="Karasinski D."/>
            <person name="Kautmanova I."/>
            <person name="Kiss B."/>
            <person name="Kocsube S."/>
            <person name="Kotiranta H."/>
            <person name="LaButti K.M."/>
            <person name="Lechner B.E."/>
            <person name="Liimatainen K."/>
            <person name="Lipzen A."/>
            <person name="Lukacs Z."/>
            <person name="Mihaltcheva S."/>
            <person name="Morgado L.N."/>
            <person name="Niskanen T."/>
            <person name="Noordeloos M.E."/>
            <person name="Ohm R.A."/>
            <person name="Ortiz-Santana B."/>
            <person name="Ovrebo C."/>
            <person name="Racz N."/>
            <person name="Riley R."/>
            <person name="Savchenko A."/>
            <person name="Shiryaev A."/>
            <person name="Soop K."/>
            <person name="Spirin V."/>
            <person name="Szebenyi C."/>
            <person name="Tomsovsky M."/>
            <person name="Tulloss R.E."/>
            <person name="Uehling J."/>
            <person name="Grigoriev I.V."/>
            <person name="Vagvolgyi C."/>
            <person name="Papp T."/>
            <person name="Martin F.M."/>
            <person name="Miettinen O."/>
            <person name="Hibbett D.S."/>
            <person name="Nagy L.G."/>
        </authorList>
    </citation>
    <scope>NUCLEOTIDE SEQUENCE [LARGE SCALE GENOMIC DNA]</scope>
    <source>
        <strain evidence="3 4">CBS 309.79</strain>
    </source>
</reference>
<sequence length="193" mass="21066">MPSKQVHFAPDSISYSPPSVGSGSSSNPYQSSPLPNIGRVQLNFYLTPGVLQHALYNKPSHAMYKNFHLAPEVLGQAATSIPLPSISLVVRSPQLPYTITITPSHSPCVTVGDVLRGVYMALDHSASEKEFQSAPPARQKEVARAFATRCQRRPEDQKQGLKRVDFLGSKSQWTGLAHDRTGPDVWELVVSSS</sequence>
<evidence type="ECO:0000313" key="4">
    <source>
        <dbReference type="Proteomes" id="UP000305067"/>
    </source>
</evidence>
<dbReference type="EMBL" id="ML178820">
    <property type="protein sequence ID" value="TFL03694.1"/>
    <property type="molecule type" value="Genomic_DNA"/>
</dbReference>
<feature type="domain" description="DUF6699" evidence="2">
    <location>
        <begin position="55"/>
        <end position="180"/>
    </location>
</feature>